<comment type="similarity">
    <text evidence="1">Belongs to the RutC family.</text>
</comment>
<sequence length="126" mass="13813">MNRKEIQTNAAPQAIGPYSQAIEAGGFVFVSGQIPIDPATGEVVEGIEQQTNQVMKNLQAVLEEADLTFANVAKFTIYLTSMDDFATVNEAYANYLSKPYPARATVEVNRLPKDVRIEMDVLAVTE</sequence>
<dbReference type="Proteomes" id="UP000182347">
    <property type="component" value="Unassembled WGS sequence"/>
</dbReference>
<dbReference type="Pfam" id="PF01042">
    <property type="entry name" value="Ribonuc_L-PSP"/>
    <property type="match status" value="1"/>
</dbReference>
<evidence type="ECO:0000313" key="3">
    <source>
        <dbReference type="Proteomes" id="UP000182347"/>
    </source>
</evidence>
<dbReference type="SUPFAM" id="SSF55298">
    <property type="entry name" value="YjgF-like"/>
    <property type="match status" value="1"/>
</dbReference>
<dbReference type="PANTHER" id="PTHR11803:SF39">
    <property type="entry name" value="2-IMINOBUTANOATE_2-IMINOPROPANOATE DEAMINASE"/>
    <property type="match status" value="1"/>
</dbReference>
<organism evidence="2 3">
    <name type="scientific">Sediminibacillus halophilus</name>
    <dbReference type="NCBI Taxonomy" id="482461"/>
    <lineage>
        <taxon>Bacteria</taxon>
        <taxon>Bacillati</taxon>
        <taxon>Bacillota</taxon>
        <taxon>Bacilli</taxon>
        <taxon>Bacillales</taxon>
        <taxon>Bacillaceae</taxon>
        <taxon>Sediminibacillus</taxon>
    </lineage>
</organism>
<reference evidence="3" key="1">
    <citation type="submission" date="2016-10" db="EMBL/GenBank/DDBJ databases">
        <authorList>
            <person name="Varghese N."/>
            <person name="Submissions S."/>
        </authorList>
    </citation>
    <scope>NUCLEOTIDE SEQUENCE [LARGE SCALE GENOMIC DNA]</scope>
    <source>
        <strain evidence="3">CGMCC 1.6199</strain>
    </source>
</reference>
<gene>
    <name evidence="2" type="ORF">SAMN05216244_2601</name>
</gene>
<keyword evidence="3" id="KW-1185">Reference proteome</keyword>
<dbReference type="RefSeq" id="WP_074599643.1">
    <property type="nucleotide sequence ID" value="NZ_FNHF01000003.1"/>
</dbReference>
<dbReference type="Gene3D" id="3.30.1330.40">
    <property type="entry name" value="RutC-like"/>
    <property type="match status" value="1"/>
</dbReference>
<dbReference type="STRING" id="482461.SAMN05216244_2601"/>
<accession>A0A1G9TIN9</accession>
<dbReference type="EMBL" id="FNHF01000003">
    <property type="protein sequence ID" value="SDM47492.1"/>
    <property type="molecule type" value="Genomic_DNA"/>
</dbReference>
<dbReference type="GO" id="GO:0005829">
    <property type="term" value="C:cytosol"/>
    <property type="evidence" value="ECO:0007669"/>
    <property type="project" value="TreeGrafter"/>
</dbReference>
<dbReference type="GO" id="GO:0019239">
    <property type="term" value="F:deaminase activity"/>
    <property type="evidence" value="ECO:0007669"/>
    <property type="project" value="TreeGrafter"/>
</dbReference>
<dbReference type="PANTHER" id="PTHR11803">
    <property type="entry name" value="2-IMINOBUTANOATE/2-IMINOPROPANOATE DEAMINASE RIDA"/>
    <property type="match status" value="1"/>
</dbReference>
<dbReference type="InterPro" id="IPR006056">
    <property type="entry name" value="RidA"/>
</dbReference>
<name>A0A1G9TIN9_9BACI</name>
<dbReference type="CDD" id="cd00448">
    <property type="entry name" value="YjgF_YER057c_UK114_family"/>
    <property type="match status" value="1"/>
</dbReference>
<dbReference type="InterPro" id="IPR035959">
    <property type="entry name" value="RutC-like_sf"/>
</dbReference>
<evidence type="ECO:0000256" key="1">
    <source>
        <dbReference type="ARBA" id="ARBA00010552"/>
    </source>
</evidence>
<dbReference type="FunFam" id="3.30.1330.40:FF:000001">
    <property type="entry name" value="L-PSP family endoribonuclease"/>
    <property type="match status" value="1"/>
</dbReference>
<dbReference type="AlphaFoldDB" id="A0A1G9TIN9"/>
<protein>
    <submittedName>
        <fullName evidence="2">2-iminobutanoate/2-iminopropanoate deaminase</fullName>
    </submittedName>
</protein>
<proteinExistence type="inferred from homology"/>
<dbReference type="InterPro" id="IPR006175">
    <property type="entry name" value="YjgF/YER057c/UK114"/>
</dbReference>
<dbReference type="OrthoDB" id="9803101at2"/>
<dbReference type="NCBIfam" id="TIGR00004">
    <property type="entry name" value="Rid family detoxifying hydrolase"/>
    <property type="match status" value="1"/>
</dbReference>
<evidence type="ECO:0000313" key="2">
    <source>
        <dbReference type="EMBL" id="SDM47492.1"/>
    </source>
</evidence>